<dbReference type="GO" id="GO:0042923">
    <property type="term" value="F:neuropeptide binding"/>
    <property type="evidence" value="ECO:0007669"/>
    <property type="project" value="TreeGrafter"/>
</dbReference>
<comment type="caution">
    <text evidence="11">The sequence shown here is derived from an EMBL/GenBank/DDBJ whole genome shotgun (WGS) entry which is preliminary data.</text>
</comment>
<dbReference type="GO" id="GO:0005886">
    <property type="term" value="C:plasma membrane"/>
    <property type="evidence" value="ECO:0007669"/>
    <property type="project" value="UniProtKB-SubCell"/>
</dbReference>
<reference evidence="11" key="1">
    <citation type="submission" date="2021-02" db="EMBL/GenBank/DDBJ databases">
        <authorList>
            <person name="Nowell W R."/>
        </authorList>
    </citation>
    <scope>NUCLEOTIDE SEQUENCE</scope>
</reference>
<keyword evidence="6 9" id="KW-0472">Membrane</keyword>
<feature type="transmembrane region" description="Helical" evidence="9">
    <location>
        <begin position="55"/>
        <end position="72"/>
    </location>
</feature>
<dbReference type="GO" id="GO:0043005">
    <property type="term" value="C:neuron projection"/>
    <property type="evidence" value="ECO:0007669"/>
    <property type="project" value="TreeGrafter"/>
</dbReference>
<dbReference type="AlphaFoldDB" id="A0A821K5L5"/>
<dbReference type="GO" id="GO:0004930">
    <property type="term" value="F:G protein-coupled receptor activity"/>
    <property type="evidence" value="ECO:0007669"/>
    <property type="project" value="UniProtKB-KW"/>
</dbReference>
<name>A0A821K5L5_9BILA</name>
<dbReference type="InterPro" id="IPR000276">
    <property type="entry name" value="GPCR_Rhodpsn"/>
</dbReference>
<feature type="transmembrane region" description="Helical" evidence="9">
    <location>
        <begin position="170"/>
        <end position="197"/>
    </location>
</feature>
<evidence type="ECO:0000256" key="5">
    <source>
        <dbReference type="ARBA" id="ARBA00023040"/>
    </source>
</evidence>
<keyword evidence="5" id="KW-0297">G-protein coupled receptor</keyword>
<evidence type="ECO:0000313" key="11">
    <source>
        <dbReference type="EMBL" id="CAF4730556.1"/>
    </source>
</evidence>
<keyword evidence="4 9" id="KW-1133">Transmembrane helix</keyword>
<dbReference type="CDD" id="cd00637">
    <property type="entry name" value="7tm_classA_rhodopsin-like"/>
    <property type="match status" value="1"/>
</dbReference>
<keyword evidence="3 9" id="KW-0812">Transmembrane</keyword>
<dbReference type="InterPro" id="IPR017452">
    <property type="entry name" value="GPCR_Rhodpsn_7TM"/>
</dbReference>
<comment type="subcellular location">
    <subcellularLocation>
        <location evidence="1">Cell membrane</location>
        <topology evidence="1">Multi-pass membrane protein</topology>
    </subcellularLocation>
</comment>
<organism evidence="11 12">
    <name type="scientific">Rotaria socialis</name>
    <dbReference type="NCBI Taxonomy" id="392032"/>
    <lineage>
        <taxon>Eukaryota</taxon>
        <taxon>Metazoa</taxon>
        <taxon>Spiralia</taxon>
        <taxon>Gnathifera</taxon>
        <taxon>Rotifera</taxon>
        <taxon>Eurotatoria</taxon>
        <taxon>Bdelloidea</taxon>
        <taxon>Philodinida</taxon>
        <taxon>Philodinidae</taxon>
        <taxon>Rotaria</taxon>
    </lineage>
</organism>
<proteinExistence type="predicted"/>
<keyword evidence="7" id="KW-0675">Receptor</keyword>
<keyword evidence="8" id="KW-0807">Transducer</keyword>
<dbReference type="GO" id="GO:0007218">
    <property type="term" value="P:neuropeptide signaling pathway"/>
    <property type="evidence" value="ECO:0007669"/>
    <property type="project" value="TreeGrafter"/>
</dbReference>
<gene>
    <name evidence="11" type="ORF">QYT958_LOCUS19545</name>
</gene>
<protein>
    <recommendedName>
        <fullName evidence="10">G-protein coupled receptors family 1 profile domain-containing protein</fullName>
    </recommendedName>
</protein>
<sequence length="205" mass="23432">MSTWTRKKDPAPYETAEYIIGGIIPIFLIVVGTVGNLASIIVLLKKENRKTSTNIYLMLLCLVDTISLYQWNLSRTVDTLTYTQQTIWGASLVMCKLRQFFAFYSLHTSAMFLTFVEFDRTCLLRTVLALNGFLFGLDFEYSTYHNSTGEVKQFIAWSCSLNVGLDNFYAIAYSSIHLVIMYFLPFGVIIICTLLTVKKLFVRLT</sequence>
<dbReference type="Proteomes" id="UP000663848">
    <property type="component" value="Unassembled WGS sequence"/>
</dbReference>
<dbReference type="PANTHER" id="PTHR24229">
    <property type="entry name" value="NEUROPEPTIDES RECEPTOR"/>
    <property type="match status" value="1"/>
</dbReference>
<keyword evidence="2" id="KW-1003">Cell membrane</keyword>
<accession>A0A821K5L5</accession>
<feature type="transmembrane region" description="Helical" evidence="9">
    <location>
        <begin position="20"/>
        <end position="43"/>
    </location>
</feature>
<evidence type="ECO:0000256" key="4">
    <source>
        <dbReference type="ARBA" id="ARBA00022989"/>
    </source>
</evidence>
<feature type="domain" description="G-protein coupled receptors family 1 profile" evidence="10">
    <location>
        <begin position="35"/>
        <end position="205"/>
    </location>
</feature>
<evidence type="ECO:0000256" key="2">
    <source>
        <dbReference type="ARBA" id="ARBA00022475"/>
    </source>
</evidence>
<dbReference type="Gene3D" id="1.20.1070.10">
    <property type="entry name" value="Rhodopsin 7-helix transmembrane proteins"/>
    <property type="match status" value="1"/>
</dbReference>
<dbReference type="PRINTS" id="PR00237">
    <property type="entry name" value="GPCRRHODOPSN"/>
</dbReference>
<evidence type="ECO:0000256" key="9">
    <source>
        <dbReference type="SAM" id="Phobius"/>
    </source>
</evidence>
<dbReference type="EMBL" id="CAJOBR010003252">
    <property type="protein sequence ID" value="CAF4730556.1"/>
    <property type="molecule type" value="Genomic_DNA"/>
</dbReference>
<evidence type="ECO:0000256" key="1">
    <source>
        <dbReference type="ARBA" id="ARBA00004651"/>
    </source>
</evidence>
<evidence type="ECO:0000256" key="8">
    <source>
        <dbReference type="ARBA" id="ARBA00023224"/>
    </source>
</evidence>
<evidence type="ECO:0000313" key="12">
    <source>
        <dbReference type="Proteomes" id="UP000663848"/>
    </source>
</evidence>
<evidence type="ECO:0000256" key="6">
    <source>
        <dbReference type="ARBA" id="ARBA00023136"/>
    </source>
</evidence>
<dbReference type="PANTHER" id="PTHR24229:SF40">
    <property type="entry name" value="ALLATOSTATIN C RECEPTOR 1-RELATED"/>
    <property type="match status" value="1"/>
</dbReference>
<evidence type="ECO:0000256" key="3">
    <source>
        <dbReference type="ARBA" id="ARBA00022692"/>
    </source>
</evidence>
<dbReference type="SUPFAM" id="SSF81321">
    <property type="entry name" value="Family A G protein-coupled receptor-like"/>
    <property type="match status" value="1"/>
</dbReference>
<evidence type="ECO:0000256" key="7">
    <source>
        <dbReference type="ARBA" id="ARBA00023170"/>
    </source>
</evidence>
<dbReference type="PROSITE" id="PS50262">
    <property type="entry name" value="G_PROTEIN_RECEP_F1_2"/>
    <property type="match status" value="1"/>
</dbReference>
<evidence type="ECO:0000259" key="10">
    <source>
        <dbReference type="PROSITE" id="PS50262"/>
    </source>
</evidence>